<comment type="caution">
    <text evidence="1">The sequence shown here is derived from an EMBL/GenBank/DDBJ whole genome shotgun (WGS) entry which is preliminary data.</text>
</comment>
<organism evidence="1 2">
    <name type="scientific">Polarella glacialis</name>
    <name type="common">Dinoflagellate</name>
    <dbReference type="NCBI Taxonomy" id="89957"/>
    <lineage>
        <taxon>Eukaryota</taxon>
        <taxon>Sar</taxon>
        <taxon>Alveolata</taxon>
        <taxon>Dinophyceae</taxon>
        <taxon>Suessiales</taxon>
        <taxon>Suessiaceae</taxon>
        <taxon>Polarella</taxon>
    </lineage>
</organism>
<proteinExistence type="predicted"/>
<dbReference type="Proteomes" id="UP000626109">
    <property type="component" value="Unassembled WGS sequence"/>
</dbReference>
<reference evidence="1" key="1">
    <citation type="submission" date="2021-02" db="EMBL/GenBank/DDBJ databases">
        <authorList>
            <person name="Dougan E. K."/>
            <person name="Rhodes N."/>
            <person name="Thang M."/>
            <person name="Chan C."/>
        </authorList>
    </citation>
    <scope>NUCLEOTIDE SEQUENCE</scope>
</reference>
<accession>A0A813I0E9</accession>
<gene>
    <name evidence="1" type="ORF">PGLA2088_LOCUS2924</name>
</gene>
<dbReference type="AlphaFoldDB" id="A0A813I0E9"/>
<protein>
    <submittedName>
        <fullName evidence="1">Uncharacterized protein</fullName>
    </submittedName>
</protein>
<evidence type="ECO:0000313" key="1">
    <source>
        <dbReference type="EMBL" id="CAE8644283.1"/>
    </source>
</evidence>
<dbReference type="EMBL" id="CAJNNW010002463">
    <property type="protein sequence ID" value="CAE8644283.1"/>
    <property type="molecule type" value="Genomic_DNA"/>
</dbReference>
<name>A0A813I0E9_POLGL</name>
<evidence type="ECO:0000313" key="2">
    <source>
        <dbReference type="Proteomes" id="UP000626109"/>
    </source>
</evidence>
<sequence length="198" mass="21183">MLFQVPLSGCLSFVSPKSPGHLATRQLKEQQSFLSLLGLALSGASAPALAQDAPAAGAAASPPLLAAPSLDGLPSFLQPPPAQELPYISLWKSLQENDPEMTDAARKGAKVVQGNYITLMDNQEEMGPPMVALGVIGLSAAFLSLIIPKDGKIDIEAARARGIPEWREKINEKMEEKSKEFLETQKKKKGLVGQRNVL</sequence>